<dbReference type="SMART" id="SM01321">
    <property type="entry name" value="Y1_Tnp"/>
    <property type="match status" value="1"/>
</dbReference>
<protein>
    <submittedName>
        <fullName evidence="3">REP element-mobilizing transposase RayT</fullName>
    </submittedName>
</protein>
<dbReference type="AlphaFoldDB" id="A0A7W9SV23"/>
<gene>
    <name evidence="3" type="ORF">HNQ39_005231</name>
</gene>
<dbReference type="InterPro" id="IPR002686">
    <property type="entry name" value="Transposase_17"/>
</dbReference>
<accession>A0A7W9SV23</accession>
<sequence>MAYLTRFRGMKRSKILIPLHLVWTTKHREPWITSDIERQVHRVIVAEATKQKARVTAINSMPDHVHLAVMFPATISVAVFMKQVKGASSALLRAELCHGQMRHWQEGYGAFAFQIGLMSRVVAYIKNQKEHHGDETTWPSLETTTEEVAPPGGRSARSVTSEEFSTPRTNLPA</sequence>
<feature type="domain" description="Transposase IS200-like" evidence="2">
    <location>
        <begin position="14"/>
        <end position="128"/>
    </location>
</feature>
<dbReference type="GO" id="GO:0003677">
    <property type="term" value="F:DNA binding"/>
    <property type="evidence" value="ECO:0007669"/>
    <property type="project" value="InterPro"/>
</dbReference>
<dbReference type="GO" id="GO:0004803">
    <property type="term" value="F:transposase activity"/>
    <property type="evidence" value="ECO:0007669"/>
    <property type="project" value="InterPro"/>
</dbReference>
<evidence type="ECO:0000259" key="2">
    <source>
        <dbReference type="SMART" id="SM01321"/>
    </source>
</evidence>
<feature type="compositionally biased region" description="Polar residues" evidence="1">
    <location>
        <begin position="157"/>
        <end position="173"/>
    </location>
</feature>
<comment type="caution">
    <text evidence="3">The sequence shown here is derived from an EMBL/GenBank/DDBJ whole genome shotgun (WGS) entry which is preliminary data.</text>
</comment>
<keyword evidence="4" id="KW-1185">Reference proteome</keyword>
<evidence type="ECO:0000313" key="3">
    <source>
        <dbReference type="EMBL" id="MBB6053397.1"/>
    </source>
</evidence>
<evidence type="ECO:0000256" key="1">
    <source>
        <dbReference type="SAM" id="MobiDB-lite"/>
    </source>
</evidence>
<dbReference type="GO" id="GO:0006313">
    <property type="term" value="P:DNA transposition"/>
    <property type="evidence" value="ECO:0007669"/>
    <property type="project" value="InterPro"/>
</dbReference>
<reference evidence="3 4" key="1">
    <citation type="submission" date="2020-08" db="EMBL/GenBank/DDBJ databases">
        <title>Genomic Encyclopedia of Type Strains, Phase IV (KMG-IV): sequencing the most valuable type-strain genomes for metagenomic binning, comparative biology and taxonomic classification.</title>
        <authorList>
            <person name="Goeker M."/>
        </authorList>
    </citation>
    <scope>NUCLEOTIDE SEQUENCE [LARGE SCALE GENOMIC DNA]</scope>
    <source>
        <strain evidence="3 4">DSM 23562</strain>
    </source>
</reference>
<dbReference type="RefSeq" id="WP_184203490.1">
    <property type="nucleotide sequence ID" value="NZ_JACHGW010000006.1"/>
</dbReference>
<dbReference type="PANTHER" id="PTHR33360">
    <property type="entry name" value="TRANSPOSASE FOR INSERTION SEQUENCE ELEMENT IS200"/>
    <property type="match status" value="1"/>
</dbReference>
<dbReference type="Gene3D" id="3.30.70.1290">
    <property type="entry name" value="Transposase IS200-like"/>
    <property type="match status" value="1"/>
</dbReference>
<dbReference type="PANTHER" id="PTHR33360:SF2">
    <property type="entry name" value="TRANSPOSASE FOR INSERTION SEQUENCE ELEMENT IS200"/>
    <property type="match status" value="1"/>
</dbReference>
<dbReference type="InterPro" id="IPR036515">
    <property type="entry name" value="Transposase_17_sf"/>
</dbReference>
<dbReference type="NCBIfam" id="NF033573">
    <property type="entry name" value="transpos_IS200"/>
    <property type="match status" value="1"/>
</dbReference>
<organism evidence="3 4">
    <name type="scientific">Armatimonas rosea</name>
    <dbReference type="NCBI Taxonomy" id="685828"/>
    <lineage>
        <taxon>Bacteria</taxon>
        <taxon>Bacillati</taxon>
        <taxon>Armatimonadota</taxon>
        <taxon>Armatimonadia</taxon>
        <taxon>Armatimonadales</taxon>
        <taxon>Armatimonadaceae</taxon>
        <taxon>Armatimonas</taxon>
    </lineage>
</organism>
<dbReference type="Pfam" id="PF01797">
    <property type="entry name" value="Y1_Tnp"/>
    <property type="match status" value="1"/>
</dbReference>
<dbReference type="SUPFAM" id="SSF143422">
    <property type="entry name" value="Transposase IS200-like"/>
    <property type="match status" value="1"/>
</dbReference>
<dbReference type="Proteomes" id="UP000520814">
    <property type="component" value="Unassembled WGS sequence"/>
</dbReference>
<evidence type="ECO:0000313" key="4">
    <source>
        <dbReference type="Proteomes" id="UP000520814"/>
    </source>
</evidence>
<name>A0A7W9SV23_ARMRO</name>
<feature type="region of interest" description="Disordered" evidence="1">
    <location>
        <begin position="132"/>
        <end position="173"/>
    </location>
</feature>
<dbReference type="EMBL" id="JACHGW010000006">
    <property type="protein sequence ID" value="MBB6053397.1"/>
    <property type="molecule type" value="Genomic_DNA"/>
</dbReference>
<proteinExistence type="predicted"/>